<evidence type="ECO:0000256" key="4">
    <source>
        <dbReference type="ARBA" id="ARBA00022989"/>
    </source>
</evidence>
<reference evidence="7 8" key="1">
    <citation type="submission" date="2014-07" db="EMBL/GenBank/DDBJ databases">
        <authorList>
            <person name="Zhang J.E."/>
            <person name="Yang H."/>
            <person name="Guo J."/>
            <person name="Deng Z."/>
            <person name="Luo H."/>
            <person name="Luo M."/>
            <person name="Zhao B."/>
        </authorList>
    </citation>
    <scope>NUCLEOTIDE SEQUENCE [LARGE SCALE GENOMIC DNA]</scope>
    <source>
        <strain evidence="7 8">1CP</strain>
    </source>
</reference>
<dbReference type="InterPro" id="IPR050833">
    <property type="entry name" value="Poly_Biosynth_Transport"/>
</dbReference>
<dbReference type="PANTHER" id="PTHR30250">
    <property type="entry name" value="PST FAMILY PREDICTED COLANIC ACID TRANSPORTER"/>
    <property type="match status" value="1"/>
</dbReference>
<keyword evidence="5 6" id="KW-0472">Membrane</keyword>
<feature type="transmembrane region" description="Helical" evidence="6">
    <location>
        <begin position="152"/>
        <end position="174"/>
    </location>
</feature>
<feature type="transmembrane region" description="Helical" evidence="6">
    <location>
        <begin position="390"/>
        <end position="414"/>
    </location>
</feature>
<evidence type="ECO:0000256" key="6">
    <source>
        <dbReference type="SAM" id="Phobius"/>
    </source>
</evidence>
<sequence>MVQVTRSGRRGRSALARGIMRVGGFSASVLLTGIVSLVSIPFVIVHTGGDGWASVAVGQSLGAISGIFTLLGWAQSGPTDIAQRVAGGRGTYFFKSLYVRGLSLIVTLPITALGSILLDTSAPLATMLSATSILAINLGANWFYIGESNPRSLLYFDAIPRSTFVLAATASLSLGVNVEWYAGLVLLGAIIAAVLSIIDIRRRYGRVRFRPMRAGELLKILRRQRHGIGSALLSAVYLSLPLLVVQASVPSGAPYYALADKLKQQALTMYRPISQTIQGWTPKGGSLLVLERVRKAYISTLVMGVLGGLSFGLCIPFASHVFGGGDIPIGYSLGVPVAIAFAANIVSLTTGVSCLLPLGLERHITLSAALGMCIALISIFPLVSGYEEIGAAWAVAGSQVIVAAYQSVILTFHLNRMGEASGRIQF</sequence>
<dbReference type="Proteomes" id="UP000186108">
    <property type="component" value="Chromosome"/>
</dbReference>
<feature type="transmembrane region" description="Helical" evidence="6">
    <location>
        <begin position="338"/>
        <end position="358"/>
    </location>
</feature>
<gene>
    <name evidence="7" type="ORF">R1CP_08570</name>
</gene>
<feature type="transmembrane region" description="Helical" evidence="6">
    <location>
        <begin position="296"/>
        <end position="318"/>
    </location>
</feature>
<evidence type="ECO:0000256" key="1">
    <source>
        <dbReference type="ARBA" id="ARBA00004651"/>
    </source>
</evidence>
<evidence type="ECO:0000256" key="5">
    <source>
        <dbReference type="ARBA" id="ARBA00023136"/>
    </source>
</evidence>
<feature type="transmembrane region" description="Helical" evidence="6">
    <location>
        <begin position="97"/>
        <end position="118"/>
    </location>
</feature>
<dbReference type="RefSeq" id="WP_155772968.1">
    <property type="nucleotide sequence ID" value="NZ_CP009111.1"/>
</dbReference>
<dbReference type="GO" id="GO:0005886">
    <property type="term" value="C:plasma membrane"/>
    <property type="evidence" value="ECO:0007669"/>
    <property type="project" value="UniProtKB-SubCell"/>
</dbReference>
<accession>A0A1B1K1D8</accession>
<dbReference type="AlphaFoldDB" id="A0A1B1K1D8"/>
<evidence type="ECO:0000313" key="7">
    <source>
        <dbReference type="EMBL" id="ANS26434.1"/>
    </source>
</evidence>
<feature type="transmembrane region" description="Helical" evidence="6">
    <location>
        <begin position="124"/>
        <end position="145"/>
    </location>
</feature>
<evidence type="ECO:0000256" key="2">
    <source>
        <dbReference type="ARBA" id="ARBA00022475"/>
    </source>
</evidence>
<comment type="subcellular location">
    <subcellularLocation>
        <location evidence="1">Cell membrane</location>
        <topology evidence="1">Multi-pass membrane protein</topology>
    </subcellularLocation>
</comment>
<keyword evidence="2" id="KW-1003">Cell membrane</keyword>
<feature type="transmembrane region" description="Helical" evidence="6">
    <location>
        <begin position="21"/>
        <end position="45"/>
    </location>
</feature>
<protein>
    <submittedName>
        <fullName evidence="7">Putative membrane protein</fullName>
    </submittedName>
</protein>
<keyword evidence="3 6" id="KW-0812">Transmembrane</keyword>
<proteinExistence type="predicted"/>
<organism evidence="7 8">
    <name type="scientific">Rhodococcus opacus</name>
    <name type="common">Nocardia opaca</name>
    <dbReference type="NCBI Taxonomy" id="37919"/>
    <lineage>
        <taxon>Bacteria</taxon>
        <taxon>Bacillati</taxon>
        <taxon>Actinomycetota</taxon>
        <taxon>Actinomycetes</taxon>
        <taxon>Mycobacteriales</taxon>
        <taxon>Nocardiaceae</taxon>
        <taxon>Rhodococcus</taxon>
    </lineage>
</organism>
<name>A0A1B1K1D8_RHOOP</name>
<evidence type="ECO:0000313" key="8">
    <source>
        <dbReference type="Proteomes" id="UP000186108"/>
    </source>
</evidence>
<feature type="transmembrane region" description="Helical" evidence="6">
    <location>
        <begin position="180"/>
        <end position="200"/>
    </location>
</feature>
<feature type="transmembrane region" description="Helical" evidence="6">
    <location>
        <begin position="365"/>
        <end position="384"/>
    </location>
</feature>
<feature type="transmembrane region" description="Helical" evidence="6">
    <location>
        <begin position="51"/>
        <end position="74"/>
    </location>
</feature>
<dbReference type="EMBL" id="CP009111">
    <property type="protein sequence ID" value="ANS26434.1"/>
    <property type="molecule type" value="Genomic_DNA"/>
</dbReference>
<evidence type="ECO:0000256" key="3">
    <source>
        <dbReference type="ARBA" id="ARBA00022692"/>
    </source>
</evidence>
<dbReference type="PANTHER" id="PTHR30250:SF11">
    <property type="entry name" value="O-ANTIGEN TRANSPORTER-RELATED"/>
    <property type="match status" value="1"/>
</dbReference>
<keyword evidence="4 6" id="KW-1133">Transmembrane helix</keyword>